<reference evidence="1 2" key="1">
    <citation type="submission" date="2020-05" db="EMBL/GenBank/DDBJ databases">
        <title>Genomic Encyclopedia of Type Strains, Phase IV (KMG-V): Genome sequencing to study the core and pangenomes of soil and plant-associated prokaryotes.</title>
        <authorList>
            <person name="Whitman W."/>
        </authorList>
    </citation>
    <scope>NUCLEOTIDE SEQUENCE [LARGE SCALE GENOMIC DNA]</scope>
    <source>
        <strain evidence="1 2">9A</strain>
    </source>
</reference>
<dbReference type="Proteomes" id="UP000779507">
    <property type="component" value="Unassembled WGS sequence"/>
</dbReference>
<keyword evidence="1" id="KW-0378">Hydrolase</keyword>
<evidence type="ECO:0000313" key="1">
    <source>
        <dbReference type="EMBL" id="NRT21358.1"/>
    </source>
</evidence>
<dbReference type="RefSeq" id="WP_173812106.1">
    <property type="nucleotide sequence ID" value="NZ_JABSNP010000032.1"/>
</dbReference>
<keyword evidence="1" id="KW-0255">Endonuclease</keyword>
<proteinExistence type="predicted"/>
<evidence type="ECO:0000313" key="2">
    <source>
        <dbReference type="Proteomes" id="UP000779507"/>
    </source>
</evidence>
<gene>
    <name evidence="1" type="ORF">HNP98_004205</name>
</gene>
<keyword evidence="1" id="KW-0540">Nuclease</keyword>
<keyword evidence="2" id="KW-1185">Reference proteome</keyword>
<dbReference type="EMBL" id="JABSNP010000032">
    <property type="protein sequence ID" value="NRT21358.1"/>
    <property type="molecule type" value="Genomic_DNA"/>
</dbReference>
<protein>
    <submittedName>
        <fullName evidence="1">Uma2 family endonuclease</fullName>
    </submittedName>
</protein>
<name>A0ABX2FVW6_9BACT</name>
<organism evidence="1 2">
    <name type="scientific">Hymenobacter caeli</name>
    <dbReference type="NCBI Taxonomy" id="2735894"/>
    <lineage>
        <taxon>Bacteria</taxon>
        <taxon>Pseudomonadati</taxon>
        <taxon>Bacteroidota</taxon>
        <taxon>Cytophagia</taxon>
        <taxon>Cytophagales</taxon>
        <taxon>Hymenobacteraceae</taxon>
        <taxon>Hymenobacter</taxon>
    </lineage>
</organism>
<sequence length="52" mass="6143">MEPIKLKTPVLDRLTEEEFAQFCLDHRDLRIERNRSGHITIMPPVFTESGFK</sequence>
<comment type="caution">
    <text evidence="1">The sequence shown here is derived from an EMBL/GenBank/DDBJ whole genome shotgun (WGS) entry which is preliminary data.</text>
</comment>
<dbReference type="GO" id="GO:0004519">
    <property type="term" value="F:endonuclease activity"/>
    <property type="evidence" value="ECO:0007669"/>
    <property type="project" value="UniProtKB-KW"/>
</dbReference>
<accession>A0ABX2FVW6</accession>